<accession>A0A5N6MHX2</accession>
<dbReference type="GO" id="GO:0046464">
    <property type="term" value="P:acylglycerol catabolic process"/>
    <property type="evidence" value="ECO:0007669"/>
    <property type="project" value="TreeGrafter"/>
</dbReference>
<dbReference type="RefSeq" id="WP_152272298.1">
    <property type="nucleotide sequence ID" value="NZ_VTFX01000004.1"/>
</dbReference>
<organism evidence="2 3">
    <name type="scientific">Arthrobacter yangruifuii</name>
    <dbReference type="NCBI Taxonomy" id="2606616"/>
    <lineage>
        <taxon>Bacteria</taxon>
        <taxon>Bacillati</taxon>
        <taxon>Actinomycetota</taxon>
        <taxon>Actinomycetes</taxon>
        <taxon>Micrococcales</taxon>
        <taxon>Micrococcaceae</taxon>
        <taxon>Arthrobacter</taxon>
    </lineage>
</organism>
<keyword evidence="2" id="KW-0378">Hydrolase</keyword>
<feature type="domain" description="AB hydrolase-1" evidence="1">
    <location>
        <begin position="27"/>
        <end position="157"/>
    </location>
</feature>
<dbReference type="Proteomes" id="UP000326852">
    <property type="component" value="Unassembled WGS sequence"/>
</dbReference>
<proteinExistence type="predicted"/>
<name>A0A5N6MHX2_9MICC</name>
<comment type="caution">
    <text evidence="2">The sequence shown here is derived from an EMBL/GenBank/DDBJ whole genome shotgun (WGS) entry which is preliminary data.</text>
</comment>
<sequence>MESEVRNLPLYTGITVPCLVQGDADAPPVLLLHAWAESRRSFDRLVPRLAGFRIYAPDLRGQGDADKPQDGYSLAEQAQDAAAVLDALEVPTASVLGSSSGGYVAQQLAVAHPDRVAALVLVAAPLTLQGQPPFAEYVDNLTDPVAEDWVRGFLASFPLIQEVPARFIEDRVTDGVKMPAYAWKLSLRGLYTAAPPTETGSISVPTLILRGGQDGLLPRADQDTLAAKIDGAELKIYPDAAHLVLWECPDQVAADAAAFLSSLA</sequence>
<dbReference type="InterPro" id="IPR000073">
    <property type="entry name" value="AB_hydrolase_1"/>
</dbReference>
<dbReference type="PANTHER" id="PTHR43798:SF33">
    <property type="entry name" value="HYDROLASE, PUTATIVE (AFU_ORTHOLOGUE AFUA_2G14860)-RELATED"/>
    <property type="match status" value="1"/>
</dbReference>
<dbReference type="GO" id="GO:0047372">
    <property type="term" value="F:monoacylglycerol lipase activity"/>
    <property type="evidence" value="ECO:0007669"/>
    <property type="project" value="TreeGrafter"/>
</dbReference>
<reference evidence="2 3" key="1">
    <citation type="submission" date="2019-08" db="EMBL/GenBank/DDBJ databases">
        <title>Arthrobacter sp. nov., isolated from plateau pika and Tibetan wild ass.</title>
        <authorList>
            <person name="Ge Y."/>
        </authorList>
    </citation>
    <scope>NUCLEOTIDE SEQUENCE [LARGE SCALE GENOMIC DNA]</scope>
    <source>
        <strain evidence="2 3">785</strain>
    </source>
</reference>
<dbReference type="InterPro" id="IPR029058">
    <property type="entry name" value="AB_hydrolase_fold"/>
</dbReference>
<dbReference type="InterPro" id="IPR050266">
    <property type="entry name" value="AB_hydrolase_sf"/>
</dbReference>
<evidence type="ECO:0000313" key="3">
    <source>
        <dbReference type="Proteomes" id="UP000326852"/>
    </source>
</evidence>
<keyword evidence="3" id="KW-1185">Reference proteome</keyword>
<dbReference type="Pfam" id="PF00561">
    <property type="entry name" value="Abhydrolase_1"/>
    <property type="match status" value="1"/>
</dbReference>
<dbReference type="PRINTS" id="PR00111">
    <property type="entry name" value="ABHYDROLASE"/>
</dbReference>
<dbReference type="EMBL" id="VTFX01000004">
    <property type="protein sequence ID" value="KAD3633076.1"/>
    <property type="molecule type" value="Genomic_DNA"/>
</dbReference>
<dbReference type="GO" id="GO:0016020">
    <property type="term" value="C:membrane"/>
    <property type="evidence" value="ECO:0007669"/>
    <property type="project" value="TreeGrafter"/>
</dbReference>
<protein>
    <submittedName>
        <fullName evidence="2">Alpha/beta fold hydrolase</fullName>
    </submittedName>
</protein>
<dbReference type="AlphaFoldDB" id="A0A5N6MHX2"/>
<dbReference type="Gene3D" id="3.40.50.1820">
    <property type="entry name" value="alpha/beta hydrolase"/>
    <property type="match status" value="1"/>
</dbReference>
<evidence type="ECO:0000259" key="1">
    <source>
        <dbReference type="Pfam" id="PF00561"/>
    </source>
</evidence>
<evidence type="ECO:0000313" key="2">
    <source>
        <dbReference type="EMBL" id="KAD3633076.1"/>
    </source>
</evidence>
<dbReference type="PANTHER" id="PTHR43798">
    <property type="entry name" value="MONOACYLGLYCEROL LIPASE"/>
    <property type="match status" value="1"/>
</dbReference>
<gene>
    <name evidence="2" type="ORF">GD627_09545</name>
</gene>
<dbReference type="SUPFAM" id="SSF53474">
    <property type="entry name" value="alpha/beta-Hydrolases"/>
    <property type="match status" value="1"/>
</dbReference>